<evidence type="ECO:0000256" key="5">
    <source>
        <dbReference type="ARBA" id="ARBA00022840"/>
    </source>
</evidence>
<sequence length="347" mass="40625">MIKWWKCLPLMFICNQVKPNFINNNPIRFMSMKKTNMNDKKYIPLYYPKTENQVKYVDKLSNENNTIIIALGPAGTGKTLFACSEAIKQLKFGMVDKIIITRPLVTVEEDLGFLPGNINKKMDPWTRPIFDIFLEVFSQREIDVMVSNNVIEISPLAYMRGRTFKNAFIIADEMQNSSPNQMMMLTTRIGLNSKMVITGDLKQTDKGNNSGLSDFVNRFELYKKYDMNKQYNDSDNKNIEVIYLGKSDIERNPIVKKIIDIYQFDDKTENFSEVNKTNYIKSQKVYNYESTYEYGYGYGFDYEYPFKKTPEYYFSNSSKFTNKTNNIPLKNYDNDAAMIPLREINRK</sequence>
<evidence type="ECO:0000256" key="4">
    <source>
        <dbReference type="ARBA" id="ARBA00022741"/>
    </source>
</evidence>
<keyword evidence="4" id="KW-0547">Nucleotide-binding</keyword>
<dbReference type="EMBL" id="MN739731">
    <property type="protein sequence ID" value="QHT23490.1"/>
    <property type="molecule type" value="Genomic_DNA"/>
</dbReference>
<dbReference type="GO" id="GO:0005524">
    <property type="term" value="F:ATP binding"/>
    <property type="evidence" value="ECO:0007669"/>
    <property type="project" value="UniProtKB-KW"/>
</dbReference>
<dbReference type="InterPro" id="IPR003714">
    <property type="entry name" value="PhoH"/>
</dbReference>
<dbReference type="Gene3D" id="3.40.50.300">
    <property type="entry name" value="P-loop containing nucleotide triphosphate hydrolases"/>
    <property type="match status" value="1"/>
</dbReference>
<dbReference type="AlphaFoldDB" id="A0A6C0E4I5"/>
<evidence type="ECO:0000256" key="2">
    <source>
        <dbReference type="ARBA" id="ARBA00010393"/>
    </source>
</evidence>
<dbReference type="InterPro" id="IPR051451">
    <property type="entry name" value="PhoH2-like"/>
</dbReference>
<dbReference type="PANTHER" id="PTHR30473:SF1">
    <property type="entry name" value="PHOH-LIKE PROTEIN"/>
    <property type="match status" value="1"/>
</dbReference>
<comment type="similarity">
    <text evidence="2">Belongs to the PhoH family.</text>
</comment>
<evidence type="ECO:0000256" key="3">
    <source>
        <dbReference type="ARBA" id="ARBA00022490"/>
    </source>
</evidence>
<dbReference type="GO" id="GO:0005829">
    <property type="term" value="C:cytosol"/>
    <property type="evidence" value="ECO:0007669"/>
    <property type="project" value="TreeGrafter"/>
</dbReference>
<comment type="subcellular location">
    <subcellularLocation>
        <location evidence="1">Cytoplasm</location>
    </subcellularLocation>
</comment>
<evidence type="ECO:0000259" key="7">
    <source>
        <dbReference type="Pfam" id="PF02562"/>
    </source>
</evidence>
<dbReference type="InterPro" id="IPR027417">
    <property type="entry name" value="P-loop_NTPase"/>
</dbReference>
<organism evidence="8">
    <name type="scientific">viral metagenome</name>
    <dbReference type="NCBI Taxonomy" id="1070528"/>
    <lineage>
        <taxon>unclassified sequences</taxon>
        <taxon>metagenomes</taxon>
        <taxon>organismal metagenomes</taxon>
    </lineage>
</organism>
<accession>A0A6C0E4I5</accession>
<proteinExistence type="inferred from homology"/>
<evidence type="ECO:0000313" key="8">
    <source>
        <dbReference type="EMBL" id="QHT23490.1"/>
    </source>
</evidence>
<keyword evidence="5" id="KW-0067">ATP-binding</keyword>
<evidence type="ECO:0000256" key="6">
    <source>
        <dbReference type="ARBA" id="ARBA00039970"/>
    </source>
</evidence>
<dbReference type="SUPFAM" id="SSF52540">
    <property type="entry name" value="P-loop containing nucleoside triphosphate hydrolases"/>
    <property type="match status" value="1"/>
</dbReference>
<protein>
    <recommendedName>
        <fullName evidence="6">PhoH-like protein</fullName>
    </recommendedName>
</protein>
<evidence type="ECO:0000256" key="1">
    <source>
        <dbReference type="ARBA" id="ARBA00004496"/>
    </source>
</evidence>
<reference evidence="8" key="1">
    <citation type="journal article" date="2020" name="Nature">
        <title>Giant virus diversity and host interactions through global metagenomics.</title>
        <authorList>
            <person name="Schulz F."/>
            <person name="Roux S."/>
            <person name="Paez-Espino D."/>
            <person name="Jungbluth S."/>
            <person name="Walsh D.A."/>
            <person name="Denef V.J."/>
            <person name="McMahon K.D."/>
            <person name="Konstantinidis K.T."/>
            <person name="Eloe-Fadrosh E.A."/>
            <person name="Kyrpides N.C."/>
            <person name="Woyke T."/>
        </authorList>
    </citation>
    <scope>NUCLEOTIDE SEQUENCE</scope>
    <source>
        <strain evidence="8">GVMAG-M-3300023179-116</strain>
    </source>
</reference>
<dbReference type="Pfam" id="PF02562">
    <property type="entry name" value="PhoH"/>
    <property type="match status" value="1"/>
</dbReference>
<dbReference type="PANTHER" id="PTHR30473">
    <property type="entry name" value="PROTEIN PHOH"/>
    <property type="match status" value="1"/>
</dbReference>
<feature type="domain" description="PhoH-like protein" evidence="7">
    <location>
        <begin position="48"/>
        <end position="263"/>
    </location>
</feature>
<name>A0A6C0E4I5_9ZZZZ</name>
<keyword evidence="3" id="KW-0963">Cytoplasm</keyword>